<feature type="compositionally biased region" description="Basic and acidic residues" evidence="1">
    <location>
        <begin position="142"/>
        <end position="156"/>
    </location>
</feature>
<feature type="chain" id="PRO_5025484950" evidence="2">
    <location>
        <begin position="23"/>
        <end position="236"/>
    </location>
</feature>
<dbReference type="Proteomes" id="UP000799757">
    <property type="component" value="Unassembled WGS sequence"/>
</dbReference>
<proteinExistence type="predicted"/>
<dbReference type="EMBL" id="MU001762">
    <property type="protein sequence ID" value="KAF2799539.1"/>
    <property type="molecule type" value="Genomic_DNA"/>
</dbReference>
<accession>A0A6A6XT08</accession>
<dbReference type="AlphaFoldDB" id="A0A6A6XT08"/>
<gene>
    <name evidence="3" type="ORF">K505DRAFT_356474</name>
</gene>
<name>A0A6A6XT08_9PLEO</name>
<feature type="region of interest" description="Disordered" evidence="1">
    <location>
        <begin position="217"/>
        <end position="236"/>
    </location>
</feature>
<reference evidence="3" key="1">
    <citation type="journal article" date="2020" name="Stud. Mycol.">
        <title>101 Dothideomycetes genomes: a test case for predicting lifestyles and emergence of pathogens.</title>
        <authorList>
            <person name="Haridas S."/>
            <person name="Albert R."/>
            <person name="Binder M."/>
            <person name="Bloem J."/>
            <person name="Labutti K."/>
            <person name="Salamov A."/>
            <person name="Andreopoulos B."/>
            <person name="Baker S."/>
            <person name="Barry K."/>
            <person name="Bills G."/>
            <person name="Bluhm B."/>
            <person name="Cannon C."/>
            <person name="Castanera R."/>
            <person name="Culley D."/>
            <person name="Daum C."/>
            <person name="Ezra D."/>
            <person name="Gonzalez J."/>
            <person name="Henrissat B."/>
            <person name="Kuo A."/>
            <person name="Liang C."/>
            <person name="Lipzen A."/>
            <person name="Lutzoni F."/>
            <person name="Magnuson J."/>
            <person name="Mondo S."/>
            <person name="Nolan M."/>
            <person name="Ohm R."/>
            <person name="Pangilinan J."/>
            <person name="Park H.-J."/>
            <person name="Ramirez L."/>
            <person name="Alfaro M."/>
            <person name="Sun H."/>
            <person name="Tritt A."/>
            <person name="Yoshinaga Y."/>
            <person name="Zwiers L.-H."/>
            <person name="Turgeon B."/>
            <person name="Goodwin S."/>
            <person name="Spatafora J."/>
            <person name="Crous P."/>
            <person name="Grigoriev I."/>
        </authorList>
    </citation>
    <scope>NUCLEOTIDE SEQUENCE</scope>
    <source>
        <strain evidence="3">CBS 109.77</strain>
    </source>
</reference>
<protein>
    <submittedName>
        <fullName evidence="3">Uncharacterized protein</fullName>
    </submittedName>
</protein>
<feature type="region of interest" description="Disordered" evidence="1">
    <location>
        <begin position="117"/>
        <end position="156"/>
    </location>
</feature>
<organism evidence="3 4">
    <name type="scientific">Melanomma pulvis-pyrius CBS 109.77</name>
    <dbReference type="NCBI Taxonomy" id="1314802"/>
    <lineage>
        <taxon>Eukaryota</taxon>
        <taxon>Fungi</taxon>
        <taxon>Dikarya</taxon>
        <taxon>Ascomycota</taxon>
        <taxon>Pezizomycotina</taxon>
        <taxon>Dothideomycetes</taxon>
        <taxon>Pleosporomycetidae</taxon>
        <taxon>Pleosporales</taxon>
        <taxon>Melanommataceae</taxon>
        <taxon>Melanomma</taxon>
    </lineage>
</organism>
<evidence type="ECO:0000313" key="4">
    <source>
        <dbReference type="Proteomes" id="UP000799757"/>
    </source>
</evidence>
<feature type="signal peptide" evidence="2">
    <location>
        <begin position="1"/>
        <end position="22"/>
    </location>
</feature>
<keyword evidence="4" id="KW-1185">Reference proteome</keyword>
<keyword evidence="2" id="KW-0732">Signal</keyword>
<evidence type="ECO:0000256" key="2">
    <source>
        <dbReference type="SAM" id="SignalP"/>
    </source>
</evidence>
<evidence type="ECO:0000313" key="3">
    <source>
        <dbReference type="EMBL" id="KAF2799539.1"/>
    </source>
</evidence>
<evidence type="ECO:0000256" key="1">
    <source>
        <dbReference type="SAM" id="MobiDB-lite"/>
    </source>
</evidence>
<sequence>MLLQGLLSITFALLSFLVPVFGDDIITDRPISSSVLIGFSTTSEVPASTTPTENYYYANQEFSEMPAQIHEKASNLDEGKIWRPKHVEGYGNIILDPWEHVKASNLDGLDARQSRHNDIRLKDVDRDDEGAQTGEGDSTKSQVHDKANSLDKRNERYGPLSVTKCAKHTAKATHITTLTTTWKKKPVYHAKASDLFVREVNLPTEQFTKAQVKAMNFGKAEPTARPSAGGRGSGHH</sequence>